<keyword evidence="6" id="KW-0472">Membrane</keyword>
<evidence type="ECO:0000256" key="2">
    <source>
        <dbReference type="ARBA" id="ARBA00022692"/>
    </source>
</evidence>
<feature type="chain" id="PRO_5025499875" evidence="10">
    <location>
        <begin position="21"/>
        <end position="316"/>
    </location>
</feature>
<dbReference type="FunFam" id="3.10.250.10:FF:000016">
    <property type="entry name" value="Scavenger receptor cysteine-rich protein type 12"/>
    <property type="match status" value="1"/>
</dbReference>
<organism evidence="12 13">
    <name type="scientific">Amphibalanus amphitrite</name>
    <name type="common">Striped barnacle</name>
    <name type="synonym">Balanus amphitrite</name>
    <dbReference type="NCBI Taxonomy" id="1232801"/>
    <lineage>
        <taxon>Eukaryota</taxon>
        <taxon>Metazoa</taxon>
        <taxon>Ecdysozoa</taxon>
        <taxon>Arthropoda</taxon>
        <taxon>Crustacea</taxon>
        <taxon>Multicrustacea</taxon>
        <taxon>Cirripedia</taxon>
        <taxon>Thoracica</taxon>
        <taxon>Thoracicalcarea</taxon>
        <taxon>Balanomorpha</taxon>
        <taxon>Balanoidea</taxon>
        <taxon>Balanidae</taxon>
        <taxon>Amphibalaninae</taxon>
        <taxon>Amphibalanus</taxon>
    </lineage>
</organism>
<dbReference type="Proteomes" id="UP000440578">
    <property type="component" value="Unassembled WGS sequence"/>
</dbReference>
<evidence type="ECO:0000259" key="11">
    <source>
        <dbReference type="PROSITE" id="PS50287"/>
    </source>
</evidence>
<evidence type="ECO:0000256" key="9">
    <source>
        <dbReference type="PROSITE-ProRule" id="PRU00196"/>
    </source>
</evidence>
<dbReference type="EMBL" id="VIIS01001968">
    <property type="protein sequence ID" value="KAF0290225.1"/>
    <property type="molecule type" value="Genomic_DNA"/>
</dbReference>
<dbReference type="PANTHER" id="PTHR48071">
    <property type="entry name" value="SRCR DOMAIN-CONTAINING PROTEIN"/>
    <property type="match status" value="1"/>
</dbReference>
<dbReference type="Gene3D" id="3.10.250.10">
    <property type="entry name" value="SRCR-like domain"/>
    <property type="match status" value="1"/>
</dbReference>
<dbReference type="PRINTS" id="PR00258">
    <property type="entry name" value="SPERACTRCPTR"/>
</dbReference>
<gene>
    <name evidence="12" type="primary">Dmbt1_2</name>
    <name evidence="12" type="ORF">FJT64_011532</name>
</gene>
<keyword evidence="2" id="KW-0812">Transmembrane</keyword>
<comment type="subcellular location">
    <subcellularLocation>
        <location evidence="1">Membrane</location>
        <topology evidence="1">Single-pass membrane protein</topology>
    </subcellularLocation>
</comment>
<evidence type="ECO:0000256" key="4">
    <source>
        <dbReference type="ARBA" id="ARBA00022737"/>
    </source>
</evidence>
<keyword evidence="13" id="KW-1185">Reference proteome</keyword>
<accession>A0A6A4V904</accession>
<evidence type="ECO:0000313" key="13">
    <source>
        <dbReference type="Proteomes" id="UP000440578"/>
    </source>
</evidence>
<keyword evidence="4" id="KW-0677">Repeat</keyword>
<dbReference type="SMART" id="SM00202">
    <property type="entry name" value="SR"/>
    <property type="match status" value="1"/>
</dbReference>
<dbReference type="InterPro" id="IPR001190">
    <property type="entry name" value="SRCR"/>
</dbReference>
<evidence type="ECO:0000256" key="8">
    <source>
        <dbReference type="ARBA" id="ARBA00023180"/>
    </source>
</evidence>
<comment type="caution">
    <text evidence="9">Lacks conserved residue(s) required for the propagation of feature annotation.</text>
</comment>
<dbReference type="SUPFAM" id="SSF56487">
    <property type="entry name" value="SRCR-like"/>
    <property type="match status" value="1"/>
</dbReference>
<proteinExistence type="predicted"/>
<dbReference type="PANTHER" id="PTHR48071:SF18">
    <property type="entry name" value="DELETED IN MALIGNANT BRAIN TUMORS 1 PROTEIN-RELATED"/>
    <property type="match status" value="1"/>
</dbReference>
<keyword evidence="5" id="KW-1133">Transmembrane helix</keyword>
<dbReference type="Pfam" id="PF00530">
    <property type="entry name" value="SRCR"/>
    <property type="match status" value="1"/>
</dbReference>
<evidence type="ECO:0000256" key="6">
    <source>
        <dbReference type="ARBA" id="ARBA00023136"/>
    </source>
</evidence>
<protein>
    <submittedName>
        <fullName evidence="12">Deleted in malignant brain tumors 1 protein</fullName>
    </submittedName>
</protein>
<keyword evidence="7 9" id="KW-1015">Disulfide bond</keyword>
<reference evidence="12 13" key="1">
    <citation type="submission" date="2019-07" db="EMBL/GenBank/DDBJ databases">
        <title>Draft genome assembly of a fouling barnacle, Amphibalanus amphitrite (Darwin, 1854): The first reference genome for Thecostraca.</title>
        <authorList>
            <person name="Kim W."/>
        </authorList>
    </citation>
    <scope>NUCLEOTIDE SEQUENCE [LARGE SCALE GENOMIC DNA]</scope>
    <source>
        <strain evidence="12">SNU_AA5</strain>
        <tissue evidence="12">Soma without cirri and trophi</tissue>
    </source>
</reference>
<dbReference type="InterPro" id="IPR036772">
    <property type="entry name" value="SRCR-like_dom_sf"/>
</dbReference>
<dbReference type="AlphaFoldDB" id="A0A6A4V904"/>
<keyword evidence="8" id="KW-0325">Glycoprotein</keyword>
<dbReference type="GO" id="GO:0016020">
    <property type="term" value="C:membrane"/>
    <property type="evidence" value="ECO:0007669"/>
    <property type="project" value="UniProtKB-SubCell"/>
</dbReference>
<dbReference type="PROSITE" id="PS50287">
    <property type="entry name" value="SRCR_2"/>
    <property type="match status" value="1"/>
</dbReference>
<feature type="domain" description="SRCR" evidence="11">
    <location>
        <begin position="214"/>
        <end position="315"/>
    </location>
</feature>
<comment type="caution">
    <text evidence="12">The sequence shown here is derived from an EMBL/GenBank/DDBJ whole genome shotgun (WGS) entry which is preliminary data.</text>
</comment>
<feature type="signal peptide" evidence="10">
    <location>
        <begin position="1"/>
        <end position="20"/>
    </location>
</feature>
<evidence type="ECO:0000256" key="7">
    <source>
        <dbReference type="ARBA" id="ARBA00023157"/>
    </source>
</evidence>
<evidence type="ECO:0000256" key="10">
    <source>
        <dbReference type="SAM" id="SignalP"/>
    </source>
</evidence>
<evidence type="ECO:0000256" key="1">
    <source>
        <dbReference type="ARBA" id="ARBA00004167"/>
    </source>
</evidence>
<sequence>MKPFTVKLLMGALLVGLVSSSLPHSASSEPVRSELQVVELLSDVLTDIHTRLVVLHESQMELQRKQDRLAEQMEALGRQSVPGADGELSLPSDNTAELSTALAHCLLQVTRTVAGSSGDGGSPDPANCGMLGLPCGSDADCARLGLSAAAACNPVGVCSCRRGFRQVSDTECRPLAALGDWCREDADCKDCSAGGRCVSETCQCPIVRLGYIEYRLVGGGSCSDGWVELRRGGPDNKWEHVCPGNWDSTDAKVVCKSLGYGSSGRSLRLSYYGAGKPNIAVQEVLCTGSEPHLLACKHRVNVQCSGNEVAGVVCEP</sequence>
<name>A0A6A4V904_AMPAM</name>
<evidence type="ECO:0000256" key="5">
    <source>
        <dbReference type="ARBA" id="ARBA00022989"/>
    </source>
</evidence>
<dbReference type="OrthoDB" id="504708at2759"/>
<feature type="disulfide bond" evidence="9">
    <location>
        <begin position="286"/>
        <end position="296"/>
    </location>
</feature>
<evidence type="ECO:0000313" key="12">
    <source>
        <dbReference type="EMBL" id="KAF0290225.1"/>
    </source>
</evidence>
<keyword evidence="3 10" id="KW-0732">Signal</keyword>
<evidence type="ECO:0000256" key="3">
    <source>
        <dbReference type="ARBA" id="ARBA00022729"/>
    </source>
</evidence>